<evidence type="ECO:0000313" key="3">
    <source>
        <dbReference type="Proteomes" id="UP001497516"/>
    </source>
</evidence>
<proteinExistence type="predicted"/>
<protein>
    <submittedName>
        <fullName evidence="2">Uncharacterized protein</fullName>
    </submittedName>
</protein>
<gene>
    <name evidence="2" type="ORF">LTRI10_LOCUS48413</name>
</gene>
<evidence type="ECO:0000313" key="2">
    <source>
        <dbReference type="EMBL" id="CAL1408851.1"/>
    </source>
</evidence>
<accession>A0AAV2GDR0</accession>
<organism evidence="2 3">
    <name type="scientific">Linum trigynum</name>
    <dbReference type="NCBI Taxonomy" id="586398"/>
    <lineage>
        <taxon>Eukaryota</taxon>
        <taxon>Viridiplantae</taxon>
        <taxon>Streptophyta</taxon>
        <taxon>Embryophyta</taxon>
        <taxon>Tracheophyta</taxon>
        <taxon>Spermatophyta</taxon>
        <taxon>Magnoliopsida</taxon>
        <taxon>eudicotyledons</taxon>
        <taxon>Gunneridae</taxon>
        <taxon>Pentapetalae</taxon>
        <taxon>rosids</taxon>
        <taxon>fabids</taxon>
        <taxon>Malpighiales</taxon>
        <taxon>Linaceae</taxon>
        <taxon>Linum</taxon>
    </lineage>
</organism>
<evidence type="ECO:0000256" key="1">
    <source>
        <dbReference type="SAM" id="MobiDB-lite"/>
    </source>
</evidence>
<dbReference type="AlphaFoldDB" id="A0AAV2GDR0"/>
<name>A0AAV2GDR0_9ROSI</name>
<sequence length="142" mass="15639">MGNRNGEFGSGGAEDRGFGGLEKWILVGGGGDFRCIHFVACYYGEDAADGRVQPGEETLQRIGDVSGFRNRLAPPPLHRSTKDVVVVHGAQIQPNRSIAKSNKNKLNGWKEFIRLIPNPPIKPQNKTKKKTKLDLKSPTIHH</sequence>
<feature type="region of interest" description="Disordered" evidence="1">
    <location>
        <begin position="118"/>
        <end position="142"/>
    </location>
</feature>
<dbReference type="Proteomes" id="UP001497516">
    <property type="component" value="Chromosome 8"/>
</dbReference>
<dbReference type="EMBL" id="OZ034821">
    <property type="protein sequence ID" value="CAL1408851.1"/>
    <property type="molecule type" value="Genomic_DNA"/>
</dbReference>
<keyword evidence="3" id="KW-1185">Reference proteome</keyword>
<reference evidence="2 3" key="1">
    <citation type="submission" date="2024-04" db="EMBL/GenBank/DDBJ databases">
        <authorList>
            <person name="Fracassetti M."/>
        </authorList>
    </citation>
    <scope>NUCLEOTIDE SEQUENCE [LARGE SCALE GENOMIC DNA]</scope>
</reference>